<gene>
    <name evidence="1" type="ORF">TIFTF001_024999</name>
</gene>
<name>A0AA88AYF2_FICCA</name>
<evidence type="ECO:0000313" key="1">
    <source>
        <dbReference type="EMBL" id="GMN55876.1"/>
    </source>
</evidence>
<organism evidence="1 2">
    <name type="scientific">Ficus carica</name>
    <name type="common">Common fig</name>
    <dbReference type="NCBI Taxonomy" id="3494"/>
    <lineage>
        <taxon>Eukaryota</taxon>
        <taxon>Viridiplantae</taxon>
        <taxon>Streptophyta</taxon>
        <taxon>Embryophyta</taxon>
        <taxon>Tracheophyta</taxon>
        <taxon>Spermatophyta</taxon>
        <taxon>Magnoliopsida</taxon>
        <taxon>eudicotyledons</taxon>
        <taxon>Gunneridae</taxon>
        <taxon>Pentapetalae</taxon>
        <taxon>rosids</taxon>
        <taxon>fabids</taxon>
        <taxon>Rosales</taxon>
        <taxon>Moraceae</taxon>
        <taxon>Ficeae</taxon>
        <taxon>Ficus</taxon>
    </lineage>
</organism>
<proteinExistence type="predicted"/>
<comment type="caution">
    <text evidence="1">The sequence shown here is derived from an EMBL/GenBank/DDBJ whole genome shotgun (WGS) entry which is preliminary data.</text>
</comment>
<reference evidence="1" key="1">
    <citation type="submission" date="2023-07" db="EMBL/GenBank/DDBJ databases">
        <title>draft genome sequence of fig (Ficus carica).</title>
        <authorList>
            <person name="Takahashi T."/>
            <person name="Nishimura K."/>
        </authorList>
    </citation>
    <scope>NUCLEOTIDE SEQUENCE</scope>
</reference>
<evidence type="ECO:0000313" key="2">
    <source>
        <dbReference type="Proteomes" id="UP001187192"/>
    </source>
</evidence>
<accession>A0AA88AYF2</accession>
<keyword evidence="2" id="KW-1185">Reference proteome</keyword>
<dbReference type="Proteomes" id="UP001187192">
    <property type="component" value="Unassembled WGS sequence"/>
</dbReference>
<dbReference type="AlphaFoldDB" id="A0AA88AYF2"/>
<sequence>MPTLMQISSSRTPRGHMSMMKMIHLQVEAPHGLEGISQIMTLEGKGLATTGDRRAGAELLSGGFRFCDDDGDDDDGDNMDAFFRSMFGANRSFYWSFVDGENFQWSSSSRYSGRSWNWRHRFEEEYESESESLQSDLASDRMALGLSAYGPLKLEDVKHA</sequence>
<protein>
    <submittedName>
        <fullName evidence="1">Uncharacterized protein</fullName>
    </submittedName>
</protein>
<dbReference type="PANTHER" id="PTHR45376:SF1">
    <property type="entry name" value="CHAPERONE DNAJ-DOMAIN SUPERFAMILY PROTEIN-RELATED"/>
    <property type="match status" value="1"/>
</dbReference>
<dbReference type="EMBL" id="BTGU01000060">
    <property type="protein sequence ID" value="GMN55876.1"/>
    <property type="molecule type" value="Genomic_DNA"/>
</dbReference>
<dbReference type="PANTHER" id="PTHR45376">
    <property type="entry name" value="CHAPERONE DNAJ-DOMAIN SUPERFAMILY PROTEIN-RELATED"/>
    <property type="match status" value="1"/>
</dbReference>